<feature type="region of interest" description="Disordered" evidence="1">
    <location>
        <begin position="660"/>
        <end position="712"/>
    </location>
</feature>
<dbReference type="CTD" id="103189638"/>
<sequence length="1017" mass="110222">MASKQFLDSVDPVIFNKRPRLETEATTSFPSSKIRRKSSPVPSLGSENRFNYKGSYFACPLQSSKGPEQPLARWSPAPTYLHYGPGAMSQPAPAEGSLVGFLLYPSESLGAQKGKDSLMQEQLMARKKLDSPRCPLPVKKPVAVNKAAPLAVPKPVYGAPARFLAPRMALPLGTRVESLQQTPREANWALPPATHPLHLGEPHRRGPCSDPSIPPLPSSLVLPAKEQLGSPVALSHYYVTFDKYRPPPNTPVLEASCPTAHSQNKVPEVPSLIPDSCPKLQLPDAGLTNPERPEMCYPPPPYPLSPHRAAPLYHSPAPPAGEASALPSSSFVESRKPFPGSYLRPQAPGSYFPSPLDPYVLRTAGAGPSKPVVVLRDAELPRDVQLPGYPGFTFNSGDESVFHTSFATPEPGCEQHEAESPRWRAASRHSSAFQPVCTPEKLSRGSSGLTETFPKREGSWEKPRQGEQEPPYLGRRNTSPTPQDTPCGGPVSPVITGKGNDCKVKDPTKELAPPSSSMTPPKGVEDPRDTKVFSSSPPMPVIHNVFSLAPYQEYLERAKGSAHVLFCRDHLWGDPPPQNRSPSQEPASLRDTLVVSSLRSDSGVAQSQGERCHKRASKKPKPVSQELGSQEGSPDGVGAGELLSEDKVLDLSLKKRPVEAMESQGLTGCVEGTLDQEDVEEEEKEATGGKVGMGEGAQPQLLEVGSGDRSNFQSSATFMFKKYKLLHSLTPSTEPPQQDGSPQAPQPSPPSSTPTPNPPASSPSSSPPVPPPGPQPSTISGPNPPQPPLPEAPFTPGEEGISLARKFVSPPPDTPSGQYFATLHTWLCDTISGSVSQSSPELLQQWLKKAELAEELGEMPKSLPKNKSKNNSKAPTPQKPMKGKEIWLAFQDVATLLANLLSQLETFMFACPFPHVVRAGAIFIPIHVVKEKLFPKLPGTSVDLVLQKHKVELRPTTLSEERHLRDLELKSCTSRMLKLLALKQLPEIYPDLLNLHWHNAIRQQLGLKSQASQRPSK</sequence>
<feature type="region of interest" description="Disordered" evidence="1">
    <location>
        <begin position="575"/>
        <end position="643"/>
    </location>
</feature>
<feature type="region of interest" description="Disordered" evidence="1">
    <location>
        <begin position="859"/>
        <end position="880"/>
    </location>
</feature>
<dbReference type="Proteomes" id="UP000504627">
    <property type="component" value="Unplaced"/>
</dbReference>
<keyword evidence="2" id="KW-1185">Reference proteome</keyword>
<gene>
    <name evidence="3 4 5" type="primary">CUNH15orf39</name>
</gene>
<protein>
    <submittedName>
        <fullName evidence="4 5">Uncharacterized protein C15orf39 homolog isoform X1</fullName>
    </submittedName>
    <submittedName>
        <fullName evidence="3">Uncharacterized protein C15orf39 homolog isoform X2</fullName>
    </submittedName>
</protein>
<dbReference type="GeneID" id="113983286"/>
<feature type="region of interest" description="Disordered" evidence="1">
    <location>
        <begin position="189"/>
        <end position="212"/>
    </location>
</feature>
<feature type="compositionally biased region" description="Basic and acidic residues" evidence="1">
    <location>
        <begin position="453"/>
        <end position="467"/>
    </location>
</feature>
<dbReference type="RefSeq" id="XP_039235213.1">
    <property type="nucleotide sequence ID" value="XM_039379279.1"/>
</dbReference>
<evidence type="ECO:0000313" key="3">
    <source>
        <dbReference type="RefSeq" id="XP_027568109.1"/>
    </source>
</evidence>
<feature type="compositionally biased region" description="Basic and acidic residues" evidence="1">
    <location>
        <begin position="500"/>
        <end position="509"/>
    </location>
</feature>
<name>A0A6J2FYD0_9PASS</name>
<proteinExistence type="predicted"/>
<feature type="compositionally biased region" description="Pro residues" evidence="1">
    <location>
        <begin position="782"/>
        <end position="793"/>
    </location>
</feature>
<feature type="region of interest" description="Disordered" evidence="1">
    <location>
        <begin position="728"/>
        <end position="798"/>
    </location>
</feature>
<reference evidence="3 4" key="1">
    <citation type="submission" date="2025-04" db="UniProtKB">
        <authorList>
            <consortium name="RefSeq"/>
        </authorList>
    </citation>
    <scope>IDENTIFICATION</scope>
    <source>
        <tissue evidence="3 4">Muscle</tissue>
    </source>
</reference>
<dbReference type="PANTHER" id="PTHR28422">
    <property type="entry name" value="SIMILAR TO HUMAN CHROMOSOME 15 OPEN READING FRAME 39"/>
    <property type="match status" value="1"/>
</dbReference>
<feature type="region of interest" description="Disordered" evidence="1">
    <location>
        <begin position="21"/>
        <end position="47"/>
    </location>
</feature>
<dbReference type="RefSeq" id="XP_039235215.1">
    <property type="nucleotide sequence ID" value="XM_039379281.1"/>
</dbReference>
<feature type="compositionally biased region" description="Acidic residues" evidence="1">
    <location>
        <begin position="674"/>
        <end position="684"/>
    </location>
</feature>
<dbReference type="PANTHER" id="PTHR28422:SF1">
    <property type="entry name" value="SIMILAR TO HUMAN CHROMOSOME 15 OPEN READING FRAME 39"/>
    <property type="match status" value="1"/>
</dbReference>
<dbReference type="RefSeq" id="XP_027568109.1">
    <property type="nucleotide sequence ID" value="XM_027712308.2"/>
</dbReference>
<feature type="compositionally biased region" description="Basic residues" evidence="1">
    <location>
        <begin position="612"/>
        <end position="621"/>
    </location>
</feature>
<feature type="compositionally biased region" description="Pro residues" evidence="1">
    <location>
        <begin position="744"/>
        <end position="775"/>
    </location>
</feature>
<dbReference type="Pfam" id="PF17663">
    <property type="entry name" value="DUF5525"/>
    <property type="match status" value="2"/>
</dbReference>
<organism evidence="2 3">
    <name type="scientific">Pipra filicauda</name>
    <name type="common">Wire-tailed manakin</name>
    <dbReference type="NCBI Taxonomy" id="649802"/>
    <lineage>
        <taxon>Eukaryota</taxon>
        <taxon>Metazoa</taxon>
        <taxon>Chordata</taxon>
        <taxon>Craniata</taxon>
        <taxon>Vertebrata</taxon>
        <taxon>Euteleostomi</taxon>
        <taxon>Archelosauria</taxon>
        <taxon>Archosauria</taxon>
        <taxon>Dinosauria</taxon>
        <taxon>Saurischia</taxon>
        <taxon>Theropoda</taxon>
        <taxon>Coelurosauria</taxon>
        <taxon>Aves</taxon>
        <taxon>Neognathae</taxon>
        <taxon>Neoaves</taxon>
        <taxon>Telluraves</taxon>
        <taxon>Australaves</taxon>
        <taxon>Passeriformes</taxon>
        <taxon>Pipridae</taxon>
        <taxon>Pipra</taxon>
    </lineage>
</organism>
<feature type="compositionally biased region" description="Basic and acidic residues" evidence="1">
    <location>
        <begin position="413"/>
        <end position="422"/>
    </location>
</feature>
<dbReference type="PRINTS" id="PR01217">
    <property type="entry name" value="PRICHEXTENSN"/>
</dbReference>
<feature type="compositionally biased region" description="Polar residues" evidence="1">
    <location>
        <begin position="594"/>
        <end position="609"/>
    </location>
</feature>
<dbReference type="InterPro" id="IPR037656">
    <property type="entry name" value="DUF5525"/>
</dbReference>
<evidence type="ECO:0000256" key="1">
    <source>
        <dbReference type="SAM" id="MobiDB-lite"/>
    </source>
</evidence>
<accession>A0A6J2FYD0</accession>
<evidence type="ECO:0000313" key="5">
    <source>
        <dbReference type="RefSeq" id="XP_039235215.1"/>
    </source>
</evidence>
<evidence type="ECO:0000313" key="2">
    <source>
        <dbReference type="Proteomes" id="UP000504627"/>
    </source>
</evidence>
<feature type="region of interest" description="Disordered" evidence="1">
    <location>
        <begin position="403"/>
        <end position="540"/>
    </location>
</feature>
<evidence type="ECO:0000313" key="4">
    <source>
        <dbReference type="RefSeq" id="XP_039235213.1"/>
    </source>
</evidence>
<dbReference type="AlphaFoldDB" id="A0A6J2FYD0"/>